<gene>
    <name evidence="5" type="ORF">HannXRQ_Chr08g0226881</name>
    <name evidence="4" type="ORF">HanXRQr2_Chr08g0343531</name>
</gene>
<dbReference type="SMART" id="SM00360">
    <property type="entry name" value="RRM"/>
    <property type="match status" value="1"/>
</dbReference>
<dbReference type="Proteomes" id="UP000215914">
    <property type="component" value="Chromosome 8"/>
</dbReference>
<dbReference type="PROSITE" id="PS50102">
    <property type="entry name" value="RRM"/>
    <property type="match status" value="1"/>
</dbReference>
<name>A0A251U630_HELAN</name>
<dbReference type="GO" id="GO:0003723">
    <property type="term" value="F:RNA binding"/>
    <property type="evidence" value="ECO:0007669"/>
    <property type="project" value="UniProtKB-UniRule"/>
</dbReference>
<dbReference type="Gramene" id="mRNA:HanXRQr2_Chr08g0343531">
    <property type="protein sequence ID" value="mRNA:HanXRQr2_Chr08g0343531"/>
    <property type="gene ID" value="HanXRQr2_Chr08g0343531"/>
</dbReference>
<keyword evidence="1 2" id="KW-0694">RNA-binding</keyword>
<reference evidence="4" key="3">
    <citation type="submission" date="2020-06" db="EMBL/GenBank/DDBJ databases">
        <title>Helianthus annuus Genome sequencing and assembly Release 2.</title>
        <authorList>
            <person name="Gouzy J."/>
            <person name="Langlade N."/>
            <person name="Munos S."/>
        </authorList>
    </citation>
    <scope>NUCLEOTIDE SEQUENCE</scope>
    <source>
        <tissue evidence="4">Leaves</tissue>
    </source>
</reference>
<accession>A0A251U630</accession>
<evidence type="ECO:0000256" key="2">
    <source>
        <dbReference type="PROSITE-ProRule" id="PRU00176"/>
    </source>
</evidence>
<dbReference type="InterPro" id="IPR012677">
    <property type="entry name" value="Nucleotide-bd_a/b_plait_sf"/>
</dbReference>
<reference evidence="4 6" key="1">
    <citation type="journal article" date="2017" name="Nature">
        <title>The sunflower genome provides insights into oil metabolism, flowering and Asterid evolution.</title>
        <authorList>
            <person name="Badouin H."/>
            <person name="Gouzy J."/>
            <person name="Grassa C.J."/>
            <person name="Murat F."/>
            <person name="Staton S.E."/>
            <person name="Cottret L."/>
            <person name="Lelandais-Briere C."/>
            <person name="Owens G.L."/>
            <person name="Carrere S."/>
            <person name="Mayjonade B."/>
            <person name="Legrand L."/>
            <person name="Gill N."/>
            <person name="Kane N.C."/>
            <person name="Bowers J.E."/>
            <person name="Hubner S."/>
            <person name="Bellec A."/>
            <person name="Berard A."/>
            <person name="Berges H."/>
            <person name="Blanchet N."/>
            <person name="Boniface M.C."/>
            <person name="Brunel D."/>
            <person name="Catrice O."/>
            <person name="Chaidir N."/>
            <person name="Claudel C."/>
            <person name="Donnadieu C."/>
            <person name="Faraut T."/>
            <person name="Fievet G."/>
            <person name="Helmstetter N."/>
            <person name="King M."/>
            <person name="Knapp S.J."/>
            <person name="Lai Z."/>
            <person name="Le Paslier M.C."/>
            <person name="Lippi Y."/>
            <person name="Lorenzon L."/>
            <person name="Mandel J.R."/>
            <person name="Marage G."/>
            <person name="Marchand G."/>
            <person name="Marquand E."/>
            <person name="Bret-Mestries E."/>
            <person name="Morien E."/>
            <person name="Nambeesan S."/>
            <person name="Nguyen T."/>
            <person name="Pegot-Espagnet P."/>
            <person name="Pouilly N."/>
            <person name="Raftis F."/>
            <person name="Sallet E."/>
            <person name="Schiex T."/>
            <person name="Thomas J."/>
            <person name="Vandecasteele C."/>
            <person name="Vares D."/>
            <person name="Vear F."/>
            <person name="Vautrin S."/>
            <person name="Crespi M."/>
            <person name="Mangin B."/>
            <person name="Burke J.M."/>
            <person name="Salse J."/>
            <person name="Munos S."/>
            <person name="Vincourt P."/>
            <person name="Rieseberg L.H."/>
            <person name="Langlade N.B."/>
        </authorList>
    </citation>
    <scope>NUCLEOTIDE SEQUENCE [LARGE SCALE GENOMIC DNA]</scope>
    <source>
        <strain evidence="6">cv. SF193</strain>
        <tissue evidence="4">Leaves</tissue>
    </source>
</reference>
<dbReference type="InParanoid" id="A0A251U630"/>
<dbReference type="EMBL" id="MNCJ02000323">
    <property type="protein sequence ID" value="KAF5795759.1"/>
    <property type="molecule type" value="Genomic_DNA"/>
</dbReference>
<dbReference type="CDD" id="cd00590">
    <property type="entry name" value="RRM_SF"/>
    <property type="match status" value="1"/>
</dbReference>
<dbReference type="EMBL" id="CM007897">
    <property type="protein sequence ID" value="OTG18785.1"/>
    <property type="molecule type" value="Genomic_DNA"/>
</dbReference>
<sequence>MYREVTEGRRIKCSTSQAKHKLFIGNVPKNWTLEDMEKVARRVGPGIESVELLKDQQNSRRNCGFAFVEYYNHDLQSIQDKRCQTLNLSLTITLQPLAGLIQKMPSPQLLFRLRQCI</sequence>
<evidence type="ECO:0000259" key="3">
    <source>
        <dbReference type="PROSITE" id="PS50102"/>
    </source>
</evidence>
<dbReference type="PANTHER" id="PTHR21245">
    <property type="entry name" value="HETEROGENEOUS NUCLEAR RIBONUCLEOPROTEIN"/>
    <property type="match status" value="1"/>
</dbReference>
<dbReference type="AlphaFoldDB" id="A0A251U630"/>
<dbReference type="SUPFAM" id="SSF54928">
    <property type="entry name" value="RNA-binding domain, RBD"/>
    <property type="match status" value="1"/>
</dbReference>
<evidence type="ECO:0000313" key="4">
    <source>
        <dbReference type="EMBL" id="KAF5795759.1"/>
    </source>
</evidence>
<keyword evidence="6" id="KW-1185">Reference proteome</keyword>
<organism evidence="5 6">
    <name type="scientific">Helianthus annuus</name>
    <name type="common">Common sunflower</name>
    <dbReference type="NCBI Taxonomy" id="4232"/>
    <lineage>
        <taxon>Eukaryota</taxon>
        <taxon>Viridiplantae</taxon>
        <taxon>Streptophyta</taxon>
        <taxon>Embryophyta</taxon>
        <taxon>Tracheophyta</taxon>
        <taxon>Spermatophyta</taxon>
        <taxon>Magnoliopsida</taxon>
        <taxon>eudicotyledons</taxon>
        <taxon>Gunneridae</taxon>
        <taxon>Pentapetalae</taxon>
        <taxon>asterids</taxon>
        <taxon>campanulids</taxon>
        <taxon>Asterales</taxon>
        <taxon>Asteraceae</taxon>
        <taxon>Asteroideae</taxon>
        <taxon>Heliantheae alliance</taxon>
        <taxon>Heliantheae</taxon>
        <taxon>Helianthus</taxon>
    </lineage>
</organism>
<dbReference type="InterPro" id="IPR000504">
    <property type="entry name" value="RRM_dom"/>
</dbReference>
<protein>
    <submittedName>
        <fullName evidence="5">Putative nucleotide-binding alpha-beta plait domain-containing protein</fullName>
    </submittedName>
    <submittedName>
        <fullName evidence="4">RNA recognition motif domain, nucleotide-binding alpha-beta plait domain superfamily</fullName>
    </submittedName>
</protein>
<reference evidence="5" key="2">
    <citation type="submission" date="2017-02" db="EMBL/GenBank/DDBJ databases">
        <title>Sunflower complete genome.</title>
        <authorList>
            <person name="Langlade N."/>
            <person name="Munos S."/>
        </authorList>
    </citation>
    <scope>NUCLEOTIDE SEQUENCE [LARGE SCALE GENOMIC DNA]</scope>
    <source>
        <tissue evidence="5">Leaves</tissue>
    </source>
</reference>
<dbReference type="Gene3D" id="3.30.70.330">
    <property type="match status" value="1"/>
</dbReference>
<proteinExistence type="predicted"/>
<feature type="domain" description="RRM" evidence="3">
    <location>
        <begin position="20"/>
        <end position="74"/>
    </location>
</feature>
<evidence type="ECO:0000313" key="6">
    <source>
        <dbReference type="Proteomes" id="UP000215914"/>
    </source>
</evidence>
<dbReference type="Pfam" id="PF00076">
    <property type="entry name" value="RRM_1"/>
    <property type="match status" value="1"/>
</dbReference>
<dbReference type="STRING" id="4232.A0A251U630"/>
<evidence type="ECO:0000313" key="5">
    <source>
        <dbReference type="EMBL" id="OTG18785.1"/>
    </source>
</evidence>
<evidence type="ECO:0000256" key="1">
    <source>
        <dbReference type="ARBA" id="ARBA00022884"/>
    </source>
</evidence>
<dbReference type="InterPro" id="IPR035979">
    <property type="entry name" value="RBD_domain_sf"/>
</dbReference>